<dbReference type="PANTHER" id="PTHR47633">
    <property type="entry name" value="IMMUNOGLOBULIN"/>
    <property type="match status" value="1"/>
</dbReference>
<feature type="region of interest" description="Disordered" evidence="1">
    <location>
        <begin position="320"/>
        <end position="361"/>
    </location>
</feature>
<organism evidence="3 4">
    <name type="scientific">Scyliorhinus torazame</name>
    <name type="common">Cloudy catshark</name>
    <name type="synonym">Catulus torazame</name>
    <dbReference type="NCBI Taxonomy" id="75743"/>
    <lineage>
        <taxon>Eukaryota</taxon>
        <taxon>Metazoa</taxon>
        <taxon>Chordata</taxon>
        <taxon>Craniata</taxon>
        <taxon>Vertebrata</taxon>
        <taxon>Chondrichthyes</taxon>
        <taxon>Elasmobranchii</taxon>
        <taxon>Galeomorphii</taxon>
        <taxon>Galeoidea</taxon>
        <taxon>Carcharhiniformes</taxon>
        <taxon>Scyliorhinidae</taxon>
        <taxon>Scyliorhinus</taxon>
    </lineage>
</organism>
<dbReference type="InterPro" id="IPR007110">
    <property type="entry name" value="Ig-like_dom"/>
</dbReference>
<name>A0A401NLJ0_SCYTO</name>
<dbReference type="STRING" id="75743.A0A401NLJ0"/>
<evidence type="ECO:0000256" key="1">
    <source>
        <dbReference type="SAM" id="MobiDB-lite"/>
    </source>
</evidence>
<evidence type="ECO:0000313" key="4">
    <source>
        <dbReference type="Proteomes" id="UP000288216"/>
    </source>
</evidence>
<dbReference type="OMA" id="GERDMFK"/>
<dbReference type="PANTHER" id="PTHR47633:SF10">
    <property type="entry name" value="PALLADIN, CYTOSKELETAL ASSOCIATED PROTEIN"/>
    <property type="match status" value="1"/>
</dbReference>
<protein>
    <recommendedName>
        <fullName evidence="2">Ig-like domain-containing protein</fullName>
    </recommendedName>
</protein>
<dbReference type="OrthoDB" id="6612025at2759"/>
<accession>A0A401NLJ0</accession>
<feature type="domain" description="Ig-like" evidence="2">
    <location>
        <begin position="17"/>
        <end position="75"/>
    </location>
</feature>
<dbReference type="Proteomes" id="UP000288216">
    <property type="component" value="Unassembled WGS sequence"/>
</dbReference>
<keyword evidence="4" id="KW-1185">Reference proteome</keyword>
<dbReference type="SMART" id="SM00408">
    <property type="entry name" value="IGc2"/>
    <property type="match status" value="1"/>
</dbReference>
<feature type="domain" description="Ig-like" evidence="2">
    <location>
        <begin position="158"/>
        <end position="255"/>
    </location>
</feature>
<dbReference type="EMBL" id="BFAA01003819">
    <property type="protein sequence ID" value="GCB61719.1"/>
    <property type="molecule type" value="Genomic_DNA"/>
</dbReference>
<sequence length="361" mass="38413">RRVFAEGGGVCDAFSPRWFCEGKELGNSPDVQIFQHGDLYALAIAEAFEDDTGRYTCTAANCFGSDTTSAEVYIEGASSTDSEGERDMFKSHAGIMPQPQKKTTSVSLTIGAHHSKGAAGANEVQQVRSTLVQSLSIPAPQIQSPTPCFPVEDGVSPPVFTKVLQDITASEGQVGVLECRVKGTPPVKIHWLRQGTEIEDSPDFRILQKKPRSALEPEEEICSLVIAETFAEDAGRFTCTATNLAGTISCSAQLTLCPGKQVTSNNGIGSVDNLSPLPQTESSLLELPAKTIIDPVQVNSFEIKPNVAAFQLQLNAVEKIPNGNSPTHEMNGPSRGQLAQSAATLPSPAKEPPPLATKPKL</sequence>
<proteinExistence type="predicted"/>
<dbReference type="InterPro" id="IPR003599">
    <property type="entry name" value="Ig_sub"/>
</dbReference>
<evidence type="ECO:0000259" key="2">
    <source>
        <dbReference type="PROSITE" id="PS50835"/>
    </source>
</evidence>
<dbReference type="PROSITE" id="PS50835">
    <property type="entry name" value="IG_LIKE"/>
    <property type="match status" value="2"/>
</dbReference>
<dbReference type="SUPFAM" id="SSF48726">
    <property type="entry name" value="Immunoglobulin"/>
    <property type="match status" value="2"/>
</dbReference>
<dbReference type="InterPro" id="IPR013098">
    <property type="entry name" value="Ig_I-set"/>
</dbReference>
<gene>
    <name evidence="3" type="ORF">scyTo_0009391</name>
</gene>
<dbReference type="InterPro" id="IPR003598">
    <property type="entry name" value="Ig_sub2"/>
</dbReference>
<dbReference type="InterPro" id="IPR013783">
    <property type="entry name" value="Ig-like_fold"/>
</dbReference>
<dbReference type="InterPro" id="IPR036179">
    <property type="entry name" value="Ig-like_dom_sf"/>
</dbReference>
<dbReference type="AlphaFoldDB" id="A0A401NLJ0"/>
<dbReference type="GO" id="GO:0004672">
    <property type="term" value="F:protein kinase activity"/>
    <property type="evidence" value="ECO:0007669"/>
    <property type="project" value="TreeGrafter"/>
</dbReference>
<comment type="caution">
    <text evidence="3">The sequence shown here is derived from an EMBL/GenBank/DDBJ whole genome shotgun (WGS) entry which is preliminary data.</text>
</comment>
<feature type="compositionally biased region" description="Pro residues" evidence="1">
    <location>
        <begin position="349"/>
        <end position="361"/>
    </location>
</feature>
<dbReference type="Pfam" id="PF07679">
    <property type="entry name" value="I-set"/>
    <property type="match status" value="2"/>
</dbReference>
<evidence type="ECO:0000313" key="3">
    <source>
        <dbReference type="EMBL" id="GCB61719.1"/>
    </source>
</evidence>
<dbReference type="SMART" id="SM00409">
    <property type="entry name" value="IG"/>
    <property type="match status" value="2"/>
</dbReference>
<dbReference type="FunFam" id="2.60.40.10:FF:000256">
    <property type="entry name" value="myopalladin isoform X1"/>
    <property type="match status" value="1"/>
</dbReference>
<feature type="non-terminal residue" evidence="3">
    <location>
        <position position="1"/>
    </location>
</feature>
<dbReference type="Gene3D" id="2.60.40.10">
    <property type="entry name" value="Immunoglobulins"/>
    <property type="match status" value="2"/>
</dbReference>
<reference evidence="3 4" key="1">
    <citation type="journal article" date="2018" name="Nat. Ecol. Evol.">
        <title>Shark genomes provide insights into elasmobranch evolution and the origin of vertebrates.</title>
        <authorList>
            <person name="Hara Y"/>
            <person name="Yamaguchi K"/>
            <person name="Onimaru K"/>
            <person name="Kadota M"/>
            <person name="Koyanagi M"/>
            <person name="Keeley SD"/>
            <person name="Tatsumi K"/>
            <person name="Tanaka K"/>
            <person name="Motone F"/>
            <person name="Kageyama Y"/>
            <person name="Nozu R"/>
            <person name="Adachi N"/>
            <person name="Nishimura O"/>
            <person name="Nakagawa R"/>
            <person name="Tanegashima C"/>
            <person name="Kiyatake I"/>
            <person name="Matsumoto R"/>
            <person name="Murakumo K"/>
            <person name="Nishida K"/>
            <person name="Terakita A"/>
            <person name="Kuratani S"/>
            <person name="Sato K"/>
            <person name="Hyodo S Kuraku.S."/>
        </authorList>
    </citation>
    <scope>NUCLEOTIDE SEQUENCE [LARGE SCALE GENOMIC DNA]</scope>
</reference>